<protein>
    <submittedName>
        <fullName evidence="2">Uncharacterized protein</fullName>
    </submittedName>
</protein>
<feature type="transmembrane region" description="Helical" evidence="1">
    <location>
        <begin position="120"/>
        <end position="144"/>
    </location>
</feature>
<accession>A0ABR9WK30</accession>
<gene>
    <name evidence="2" type="ORF">IEE83_22710</name>
</gene>
<feature type="transmembrane region" description="Helical" evidence="1">
    <location>
        <begin position="85"/>
        <end position="108"/>
    </location>
</feature>
<organism evidence="2 3">
    <name type="scientific">Dyadobacter subterraneus</name>
    <dbReference type="NCBI Taxonomy" id="2773304"/>
    <lineage>
        <taxon>Bacteria</taxon>
        <taxon>Pseudomonadati</taxon>
        <taxon>Bacteroidota</taxon>
        <taxon>Cytophagia</taxon>
        <taxon>Cytophagales</taxon>
        <taxon>Spirosomataceae</taxon>
        <taxon>Dyadobacter</taxon>
    </lineage>
</organism>
<dbReference type="EMBL" id="JACYGY010000001">
    <property type="protein sequence ID" value="MBE9464706.1"/>
    <property type="molecule type" value="Genomic_DNA"/>
</dbReference>
<feature type="transmembrane region" description="Helical" evidence="1">
    <location>
        <begin position="7"/>
        <end position="27"/>
    </location>
</feature>
<dbReference type="Proteomes" id="UP000634134">
    <property type="component" value="Unassembled WGS sequence"/>
</dbReference>
<sequence>MKRISDIVLTWDTILGLIAMFAAICYVPDNISSAIYISIYGTAISVLSILFSIFFASLAVIISFPDNSFVAFLEKAGKYFSQLIAYYKLTLFILFVALFYTLVIYIYASLSPSEFRFSKTTFVIFIFMFTYSLVATISAVIVILSLTKSRAAYLANQEEESEKEEEGN</sequence>
<feature type="transmembrane region" description="Helical" evidence="1">
    <location>
        <begin position="39"/>
        <end position="64"/>
    </location>
</feature>
<keyword evidence="1" id="KW-0472">Membrane</keyword>
<keyword evidence="1" id="KW-0812">Transmembrane</keyword>
<comment type="caution">
    <text evidence="2">The sequence shown here is derived from an EMBL/GenBank/DDBJ whole genome shotgun (WGS) entry which is preliminary data.</text>
</comment>
<dbReference type="RefSeq" id="WP_194122748.1">
    <property type="nucleotide sequence ID" value="NZ_JACYGY010000001.1"/>
</dbReference>
<evidence type="ECO:0000256" key="1">
    <source>
        <dbReference type="SAM" id="Phobius"/>
    </source>
</evidence>
<keyword evidence="3" id="KW-1185">Reference proteome</keyword>
<reference evidence="3" key="1">
    <citation type="submission" date="2023-07" db="EMBL/GenBank/DDBJ databases">
        <title>Dyadobacter sp. nov 'subterranea' isolated from contaminted grondwater.</title>
        <authorList>
            <person name="Szabo I."/>
            <person name="Al-Omari J."/>
            <person name="Szerdahelyi S.G."/>
            <person name="Rado J."/>
        </authorList>
    </citation>
    <scope>NUCLEOTIDE SEQUENCE [LARGE SCALE GENOMIC DNA]</scope>
    <source>
        <strain evidence="3">UP-52</strain>
    </source>
</reference>
<evidence type="ECO:0000313" key="3">
    <source>
        <dbReference type="Proteomes" id="UP000634134"/>
    </source>
</evidence>
<proteinExistence type="predicted"/>
<keyword evidence="1" id="KW-1133">Transmembrane helix</keyword>
<evidence type="ECO:0000313" key="2">
    <source>
        <dbReference type="EMBL" id="MBE9464706.1"/>
    </source>
</evidence>
<name>A0ABR9WK30_9BACT</name>